<dbReference type="Pfam" id="PF00749">
    <property type="entry name" value="tRNA-synt_1c"/>
    <property type="match status" value="1"/>
</dbReference>
<dbReference type="EC" id="6.1.1.17" evidence="10"/>
<dbReference type="GO" id="GO:0005829">
    <property type="term" value="C:cytosol"/>
    <property type="evidence" value="ECO:0007669"/>
    <property type="project" value="TreeGrafter"/>
</dbReference>
<dbReference type="GO" id="GO:0005524">
    <property type="term" value="F:ATP binding"/>
    <property type="evidence" value="ECO:0007669"/>
    <property type="project" value="UniProtKB-UniRule"/>
</dbReference>
<dbReference type="PRINTS" id="PR00987">
    <property type="entry name" value="TRNASYNTHGLU"/>
</dbReference>
<proteinExistence type="inferred from homology"/>
<reference evidence="13 14" key="1">
    <citation type="submission" date="2019-11" db="EMBL/GenBank/DDBJ databases">
        <title>Whole-genome sequence of the anaerobic purple sulfur bacterium Allochromatium palmeri DSM 15591.</title>
        <authorList>
            <person name="Kyndt J.A."/>
            <person name="Meyer T.E."/>
        </authorList>
    </citation>
    <scope>NUCLEOTIDE SEQUENCE [LARGE SCALE GENOMIC DNA]</scope>
    <source>
        <strain evidence="13 14">DSM 15591</strain>
    </source>
</reference>
<evidence type="ECO:0000313" key="14">
    <source>
        <dbReference type="Proteomes" id="UP000434044"/>
    </source>
</evidence>
<evidence type="ECO:0000256" key="5">
    <source>
        <dbReference type="ARBA" id="ARBA00022598"/>
    </source>
</evidence>
<evidence type="ECO:0000256" key="7">
    <source>
        <dbReference type="ARBA" id="ARBA00022840"/>
    </source>
</evidence>
<dbReference type="InterPro" id="IPR020751">
    <property type="entry name" value="aa-tRNA-synth_I_codon-bd_sub2"/>
</dbReference>
<evidence type="ECO:0000259" key="12">
    <source>
        <dbReference type="Pfam" id="PF19269"/>
    </source>
</evidence>
<comment type="function">
    <text evidence="10">Catalyzes the attachment of glutamate to tRNA(Glu) in a two-step reaction: glutamate is first activated by ATP to form Glu-AMP and then transferred to the acceptor end of tRNA(Glu).</text>
</comment>
<comment type="caution">
    <text evidence="13">The sequence shown here is derived from an EMBL/GenBank/DDBJ whole genome shotgun (WGS) entry which is preliminary data.</text>
</comment>
<comment type="cofactor">
    <cofactor evidence="10">
        <name>Zn(2+)</name>
        <dbReference type="ChEBI" id="CHEBI:29105"/>
    </cofactor>
    <text evidence="10">Binds 1 zinc ion per subunit.</text>
</comment>
<dbReference type="InterPro" id="IPR014729">
    <property type="entry name" value="Rossmann-like_a/b/a_fold"/>
</dbReference>
<dbReference type="FunFam" id="3.40.50.620:FF:000007">
    <property type="entry name" value="Glutamate--tRNA ligase"/>
    <property type="match status" value="1"/>
</dbReference>
<organism evidence="13 14">
    <name type="scientific">Allochromatium palmeri</name>
    <dbReference type="NCBI Taxonomy" id="231048"/>
    <lineage>
        <taxon>Bacteria</taxon>
        <taxon>Pseudomonadati</taxon>
        <taxon>Pseudomonadota</taxon>
        <taxon>Gammaproteobacteria</taxon>
        <taxon>Chromatiales</taxon>
        <taxon>Chromatiaceae</taxon>
        <taxon>Allochromatium</taxon>
    </lineage>
</organism>
<keyword evidence="8 10" id="KW-0648">Protein biosynthesis</keyword>
<feature type="domain" description="Glutamyl/glutaminyl-tRNA synthetase class Ib catalytic" evidence="11">
    <location>
        <begin position="3"/>
        <end position="303"/>
    </location>
</feature>
<evidence type="ECO:0000256" key="1">
    <source>
        <dbReference type="ARBA" id="ARBA00004496"/>
    </source>
</evidence>
<dbReference type="GO" id="GO:0000049">
    <property type="term" value="F:tRNA binding"/>
    <property type="evidence" value="ECO:0007669"/>
    <property type="project" value="InterPro"/>
</dbReference>
<keyword evidence="9 10" id="KW-0030">Aminoacyl-tRNA synthetase</keyword>
<comment type="subunit">
    <text evidence="3 10">Monomer.</text>
</comment>
<dbReference type="InterPro" id="IPR045462">
    <property type="entry name" value="aa-tRNA-synth_I_cd-bd"/>
</dbReference>
<dbReference type="Pfam" id="PF19269">
    <property type="entry name" value="Anticodon_2"/>
    <property type="match status" value="1"/>
</dbReference>
<feature type="binding site" evidence="10">
    <location>
        <position position="125"/>
    </location>
    <ligand>
        <name>Zn(2+)</name>
        <dbReference type="ChEBI" id="CHEBI:29105"/>
    </ligand>
</feature>
<dbReference type="EMBL" id="WNKT01000020">
    <property type="protein sequence ID" value="MTW21574.1"/>
    <property type="molecule type" value="Genomic_DNA"/>
</dbReference>
<dbReference type="CDD" id="cd00808">
    <property type="entry name" value="GluRS_core"/>
    <property type="match status" value="1"/>
</dbReference>
<dbReference type="SUPFAM" id="SSF52374">
    <property type="entry name" value="Nucleotidylyl transferase"/>
    <property type="match status" value="1"/>
</dbReference>
<feature type="binding site" evidence="10">
    <location>
        <position position="100"/>
    </location>
    <ligand>
        <name>Zn(2+)</name>
        <dbReference type="ChEBI" id="CHEBI:29105"/>
    </ligand>
</feature>
<comment type="subcellular location">
    <subcellularLocation>
        <location evidence="1 10">Cytoplasm</location>
    </subcellularLocation>
</comment>
<dbReference type="PROSITE" id="PS00178">
    <property type="entry name" value="AA_TRNA_LIGASE_I"/>
    <property type="match status" value="1"/>
</dbReference>
<dbReference type="SUPFAM" id="SSF48163">
    <property type="entry name" value="An anticodon-binding domain of class I aminoacyl-tRNA synthetases"/>
    <property type="match status" value="1"/>
</dbReference>
<evidence type="ECO:0000256" key="4">
    <source>
        <dbReference type="ARBA" id="ARBA00022490"/>
    </source>
</evidence>
<evidence type="ECO:0000256" key="8">
    <source>
        <dbReference type="ARBA" id="ARBA00022917"/>
    </source>
</evidence>
<dbReference type="Gene3D" id="3.40.50.620">
    <property type="entry name" value="HUPs"/>
    <property type="match status" value="1"/>
</dbReference>
<evidence type="ECO:0000256" key="9">
    <source>
        <dbReference type="ARBA" id="ARBA00023146"/>
    </source>
</evidence>
<dbReference type="InterPro" id="IPR000924">
    <property type="entry name" value="Glu/Gln-tRNA-synth"/>
</dbReference>
<dbReference type="InterPro" id="IPR004527">
    <property type="entry name" value="Glu-tRNA-ligase_bac/mito"/>
</dbReference>
<dbReference type="GO" id="GO:0004818">
    <property type="term" value="F:glutamate-tRNA ligase activity"/>
    <property type="evidence" value="ECO:0007669"/>
    <property type="project" value="UniProtKB-UniRule"/>
</dbReference>
<protein>
    <recommendedName>
        <fullName evidence="10">Glutamate--tRNA ligase</fullName>
        <ecNumber evidence="10">6.1.1.17</ecNumber>
    </recommendedName>
    <alternativeName>
        <fullName evidence="10">Glutamyl-tRNA synthetase</fullName>
        <shortName evidence="10">GluRS</shortName>
    </alternativeName>
</protein>
<dbReference type="InterPro" id="IPR033910">
    <property type="entry name" value="GluRS_core"/>
</dbReference>
<feature type="binding site" evidence="10">
    <location>
        <position position="127"/>
    </location>
    <ligand>
        <name>Zn(2+)</name>
        <dbReference type="ChEBI" id="CHEBI:29105"/>
    </ligand>
</feature>
<keyword evidence="10" id="KW-0862">Zinc</keyword>
<dbReference type="InterPro" id="IPR001412">
    <property type="entry name" value="aa-tRNA-synth_I_CS"/>
</dbReference>
<keyword evidence="7 10" id="KW-0067">ATP-binding</keyword>
<dbReference type="InterPro" id="IPR020058">
    <property type="entry name" value="Glu/Gln-tRNA-synth_Ib_cat-dom"/>
</dbReference>
<feature type="domain" description="Aminoacyl-tRNA synthetase class I anticodon-binding" evidence="12">
    <location>
        <begin position="317"/>
        <end position="461"/>
    </location>
</feature>
<keyword evidence="5 10" id="KW-0436">Ligase</keyword>
<dbReference type="RefSeq" id="WP_155450156.1">
    <property type="nucleotide sequence ID" value="NZ_WNKT01000020.1"/>
</dbReference>
<dbReference type="GO" id="GO:0006424">
    <property type="term" value="P:glutamyl-tRNA aminoacylation"/>
    <property type="evidence" value="ECO:0007669"/>
    <property type="project" value="UniProtKB-UniRule"/>
</dbReference>
<dbReference type="InterPro" id="IPR049940">
    <property type="entry name" value="GluQ/Sye"/>
</dbReference>
<sequence>MTVRTRFAPSPTGYLHVGGARTALFCYLYARKHGGQFVLRIEDTDLERSTAESVNAILEGMTWLGLDYDEGPFYQTHRFDRYNQVIEELLDKGLAYRCDCPKERLEKLRVDQMARKQKPRYDGCCRHKQVDPNQPHVIRFKNPADGVVIVDDLIRGRMPFANEELDDLIIRRSDGTPTYNLSVVVDDADMEITHVIRGDDHINNTPRQINILRALGFEPPRYAHVPMILGDDGARLSKRHGAVSVISYRDMGYLPEALLNYLVRLGWSHGDQEIFSIEQMIEAFDISDVNKAASSFNTSKLDWLNQQYLQQAEPSRVARLLSPHMGRIDIDPSTGPDLADVVKAQAARAKTLVELAEISAFCYRDFEDFDEGSAKKHLRLVAREPLEKLRAAFELMAFEDWTPEQLKHVVEGVSEELQLNLGKVAQPLRVAIVGRAASPGIEETLMLVGKEATLRRIDKALGYIAARGGEA</sequence>
<feature type="binding site" evidence="10">
    <location>
        <position position="98"/>
    </location>
    <ligand>
        <name>Zn(2+)</name>
        <dbReference type="ChEBI" id="CHEBI:29105"/>
    </ligand>
</feature>
<dbReference type="OrthoDB" id="9807503at2"/>
<keyword evidence="4 10" id="KW-0963">Cytoplasm</keyword>
<dbReference type="Gene3D" id="1.10.10.350">
    <property type="match status" value="1"/>
</dbReference>
<evidence type="ECO:0000313" key="13">
    <source>
        <dbReference type="EMBL" id="MTW21574.1"/>
    </source>
</evidence>
<dbReference type="PANTHER" id="PTHR43311:SF2">
    <property type="entry name" value="GLUTAMATE--TRNA LIGASE, MITOCHONDRIAL-RELATED"/>
    <property type="match status" value="1"/>
</dbReference>
<feature type="short sequence motif" description="'HIGH' region" evidence="10">
    <location>
        <begin position="9"/>
        <end position="19"/>
    </location>
</feature>
<keyword evidence="10" id="KW-0479">Metal-binding</keyword>
<feature type="binding site" evidence="10">
    <location>
        <position position="238"/>
    </location>
    <ligand>
        <name>ATP</name>
        <dbReference type="ChEBI" id="CHEBI:30616"/>
    </ligand>
</feature>
<dbReference type="HAMAP" id="MF_00022">
    <property type="entry name" value="Glu_tRNA_synth_type1"/>
    <property type="match status" value="1"/>
</dbReference>
<evidence type="ECO:0000256" key="2">
    <source>
        <dbReference type="ARBA" id="ARBA00007894"/>
    </source>
</evidence>
<name>A0A6N8EGS2_9GAMM</name>
<evidence type="ECO:0000256" key="6">
    <source>
        <dbReference type="ARBA" id="ARBA00022741"/>
    </source>
</evidence>
<feature type="short sequence motif" description="'KMSKS' region" evidence="10">
    <location>
        <begin position="235"/>
        <end position="239"/>
    </location>
</feature>
<evidence type="ECO:0000256" key="3">
    <source>
        <dbReference type="ARBA" id="ARBA00011245"/>
    </source>
</evidence>
<accession>A0A6N8EGS2</accession>
<dbReference type="Proteomes" id="UP000434044">
    <property type="component" value="Unassembled WGS sequence"/>
</dbReference>
<comment type="similarity">
    <text evidence="2 10">Belongs to the class-I aminoacyl-tRNA synthetase family. Glutamate--tRNA ligase type 1 subfamily.</text>
</comment>
<keyword evidence="14" id="KW-1185">Reference proteome</keyword>
<dbReference type="NCBIfam" id="TIGR00464">
    <property type="entry name" value="gltX_bact"/>
    <property type="match status" value="1"/>
</dbReference>
<keyword evidence="6 10" id="KW-0547">Nucleotide-binding</keyword>
<dbReference type="PANTHER" id="PTHR43311">
    <property type="entry name" value="GLUTAMATE--TRNA LIGASE"/>
    <property type="match status" value="1"/>
</dbReference>
<dbReference type="AlphaFoldDB" id="A0A6N8EGS2"/>
<evidence type="ECO:0000259" key="11">
    <source>
        <dbReference type="Pfam" id="PF00749"/>
    </source>
</evidence>
<dbReference type="InterPro" id="IPR008925">
    <property type="entry name" value="aa_tRNA-synth_I_cd-bd_sf"/>
</dbReference>
<dbReference type="GO" id="GO:0008270">
    <property type="term" value="F:zinc ion binding"/>
    <property type="evidence" value="ECO:0007669"/>
    <property type="project" value="UniProtKB-UniRule"/>
</dbReference>
<comment type="catalytic activity">
    <reaction evidence="10">
        <text>tRNA(Glu) + L-glutamate + ATP = L-glutamyl-tRNA(Glu) + AMP + diphosphate</text>
        <dbReference type="Rhea" id="RHEA:23540"/>
        <dbReference type="Rhea" id="RHEA-COMP:9663"/>
        <dbReference type="Rhea" id="RHEA-COMP:9680"/>
        <dbReference type="ChEBI" id="CHEBI:29985"/>
        <dbReference type="ChEBI" id="CHEBI:30616"/>
        <dbReference type="ChEBI" id="CHEBI:33019"/>
        <dbReference type="ChEBI" id="CHEBI:78442"/>
        <dbReference type="ChEBI" id="CHEBI:78520"/>
        <dbReference type="ChEBI" id="CHEBI:456215"/>
        <dbReference type="EC" id="6.1.1.17"/>
    </reaction>
</comment>
<gene>
    <name evidence="10 13" type="primary">gltX</name>
    <name evidence="13" type="ORF">GJ668_10785</name>
</gene>
<evidence type="ECO:0000256" key="10">
    <source>
        <dbReference type="HAMAP-Rule" id="MF_00022"/>
    </source>
</evidence>